<proteinExistence type="predicted"/>
<dbReference type="EMBL" id="BSXT01000003">
    <property type="protein sequence ID" value="GMF14448.1"/>
    <property type="molecule type" value="Genomic_DNA"/>
</dbReference>
<evidence type="ECO:0000313" key="1">
    <source>
        <dbReference type="EMBL" id="GMF14448.1"/>
    </source>
</evidence>
<keyword evidence="2" id="KW-1185">Reference proteome</keyword>
<name>A0A9W6WR98_9STRA</name>
<reference evidence="1" key="1">
    <citation type="submission" date="2023-04" db="EMBL/GenBank/DDBJ databases">
        <title>Phytophthora fragariaefolia NBRC 109709.</title>
        <authorList>
            <person name="Ichikawa N."/>
            <person name="Sato H."/>
            <person name="Tonouchi N."/>
        </authorList>
    </citation>
    <scope>NUCLEOTIDE SEQUENCE</scope>
    <source>
        <strain evidence="1">NBRC 109709</strain>
    </source>
</reference>
<gene>
    <name evidence="1" type="ORF">Pfra01_000005300</name>
</gene>
<protein>
    <submittedName>
        <fullName evidence="1">Unnamed protein product</fullName>
    </submittedName>
</protein>
<organism evidence="1 2">
    <name type="scientific">Phytophthora fragariaefolia</name>
    <dbReference type="NCBI Taxonomy" id="1490495"/>
    <lineage>
        <taxon>Eukaryota</taxon>
        <taxon>Sar</taxon>
        <taxon>Stramenopiles</taxon>
        <taxon>Oomycota</taxon>
        <taxon>Peronosporomycetes</taxon>
        <taxon>Peronosporales</taxon>
        <taxon>Peronosporaceae</taxon>
        <taxon>Phytophthora</taxon>
    </lineage>
</organism>
<dbReference type="AlphaFoldDB" id="A0A9W6WR98"/>
<evidence type="ECO:0000313" key="2">
    <source>
        <dbReference type="Proteomes" id="UP001165121"/>
    </source>
</evidence>
<accession>A0A9W6WR98</accession>
<comment type="caution">
    <text evidence="1">The sequence shown here is derived from an EMBL/GenBank/DDBJ whole genome shotgun (WGS) entry which is preliminary data.</text>
</comment>
<sequence length="116" mass="13089">MHGVHDHEWLCSPCSRVCVYKHTRAGSGFAAQLHRDAVYSYRAAFFVQVLGCFSKNPNAPEGADRYQVLPPRDQDEVARLRELLQEKLEYAYVGSAALVDTHSRRARLEDSSSASY</sequence>
<dbReference type="Proteomes" id="UP001165121">
    <property type="component" value="Unassembled WGS sequence"/>
</dbReference>